<dbReference type="Pfam" id="PF16070">
    <property type="entry name" value="Ig_TMEM132_4th"/>
    <property type="match status" value="1"/>
</dbReference>
<reference evidence="13" key="3">
    <citation type="submission" date="2025-09" db="UniProtKB">
        <authorList>
            <consortium name="Ensembl"/>
        </authorList>
    </citation>
    <scope>IDENTIFICATION</scope>
</reference>
<sequence>PSPLSLQARVSVSGPWSPLPLSQAQQDLFGNSSLLSCSQPLLLLPLAGPPGPPTVQASLCRWFMREEYSRSLLPLSPLLSASLLTAGEENGFLVRVLFHWRGTDSRGRCVTLHAFKATQELRAACLTEAPLGVCVASLPLPSSWLKARDPVLPAQKHTPAHRHKPRRHRGSAASGSSPMDAQVQLYYSDDGPPALMDGAPPSCLEARLERSQSKLYYTGAPPGSCVGAQDRAGSDKQEDASSLQQAEEELWLDPDVFIRYQRGPARFSQPVAVSVRLRSNFSADFVVIRLKVKKGQMTVLTVPVMTSGLWVVAMEKSVGAKQETTSLICHRLKGLTQTLSSSLYQEVACISLQCEGDSVSKGAVSRRVFWRVEYSGHNNPMPPLGGTASLFTFSHRDIVGIAPITETASLINTAILTGQPVSLPVTVLAVGHDGKVSDVTSAVTCHSADEDIIKVSSDCSTLFVDGSESGRGGVCAGVEFSLGSFSASLCLSVWVPQLPLTIALSDSQLSQIDGWTAHTETGCSPVYQRSTVQIWAQFAAMPVDARRQVTYLLGSPDWFVDVTALARHGLRVENPRVASLDEHGILIGLEPGVTSLQVVSSQWDSVLGESEVTVSADPVKLGDLKVQLVSGLTLSITASPSHPSVITATVSAQHILYTYGQQEASLSIWLQFSDDTLAPLAYYDAISYSLRLTSLAESVVSVVTAPPGSQPSVLPQVVARGDGGGPLLRAELLPRACPSQPPSTGEVGAGLPLARGSGWVRVNLDHPSRPAGAEDMDFELLEISDFFLEPDSEMDQESFAIPANDSHPGHTQREESAVLSPHHVENGVFAPNGSDVPLVPREGKKQETEELKVGLAALLSLLCLSALLFLVNCVPCTLRQTGRDRGTKRSLTEGEGQRENEEAEDQ</sequence>
<evidence type="ECO:0000256" key="4">
    <source>
        <dbReference type="ARBA" id="ARBA00022989"/>
    </source>
</evidence>
<feature type="domain" description="Transmembrane protein TMEM132 cohesin-like" evidence="9">
    <location>
        <begin position="248"/>
        <end position="378"/>
    </location>
</feature>
<dbReference type="AlphaFoldDB" id="W5MNM3"/>
<dbReference type="InterPro" id="IPR055424">
    <property type="entry name" value="Ig_TMEM132_6th"/>
</dbReference>
<dbReference type="InParanoid" id="W5MNM3"/>
<evidence type="ECO:0000313" key="13">
    <source>
        <dbReference type="Ensembl" id="ENSLOCP00000009982.1"/>
    </source>
</evidence>
<feature type="domain" description="Transmembrane protein family 132 fourth" evidence="8">
    <location>
        <begin position="400"/>
        <end position="498"/>
    </location>
</feature>
<dbReference type="Pfam" id="PF23039">
    <property type="entry name" value="TMEM132_3rd"/>
    <property type="match status" value="1"/>
</dbReference>
<organism evidence="13 14">
    <name type="scientific">Lepisosteus oculatus</name>
    <name type="common">Spotted gar</name>
    <dbReference type="NCBI Taxonomy" id="7918"/>
    <lineage>
        <taxon>Eukaryota</taxon>
        <taxon>Metazoa</taxon>
        <taxon>Chordata</taxon>
        <taxon>Craniata</taxon>
        <taxon>Vertebrata</taxon>
        <taxon>Euteleostomi</taxon>
        <taxon>Actinopterygii</taxon>
        <taxon>Neopterygii</taxon>
        <taxon>Holostei</taxon>
        <taxon>Semionotiformes</taxon>
        <taxon>Lepisosteidae</taxon>
        <taxon>Lepisosteus</taxon>
    </lineage>
</organism>
<feature type="compositionally biased region" description="Basic residues" evidence="6">
    <location>
        <begin position="158"/>
        <end position="170"/>
    </location>
</feature>
<evidence type="ECO:0000256" key="1">
    <source>
        <dbReference type="ARBA" id="ARBA00004479"/>
    </source>
</evidence>
<dbReference type="Bgee" id="ENSLOCG00000008220">
    <property type="expression patterns" value="Expressed in camera-type eye and 1 other cell type or tissue"/>
</dbReference>
<dbReference type="InterPro" id="IPR055422">
    <property type="entry name" value="Ig_TMEM132_2nd"/>
</dbReference>
<feature type="compositionally biased region" description="Basic and acidic residues" evidence="6">
    <location>
        <begin position="881"/>
        <end position="900"/>
    </location>
</feature>
<dbReference type="InterPro" id="IPR031437">
    <property type="entry name" value="Ig_TMEM132_4th"/>
</dbReference>
<dbReference type="HOGENOM" id="CLU_009871_0_0_1"/>
<dbReference type="EMBL" id="AHAT01027250">
    <property type="status" value="NOT_ANNOTATED_CDS"/>
    <property type="molecule type" value="Genomic_DNA"/>
</dbReference>
<feature type="region of interest" description="Disordered" evidence="6">
    <location>
        <begin position="155"/>
        <end position="179"/>
    </location>
</feature>
<proteinExistence type="inferred from homology"/>
<evidence type="ECO:0000313" key="14">
    <source>
        <dbReference type="Proteomes" id="UP000018468"/>
    </source>
</evidence>
<evidence type="ECO:0000259" key="10">
    <source>
        <dbReference type="Pfam" id="PF23481"/>
    </source>
</evidence>
<evidence type="ECO:0000259" key="8">
    <source>
        <dbReference type="Pfam" id="PF16070"/>
    </source>
</evidence>
<evidence type="ECO:0000256" key="3">
    <source>
        <dbReference type="ARBA" id="ARBA00022692"/>
    </source>
</evidence>
<dbReference type="Ensembl" id="ENSLOCT00000009994.1">
    <property type="protein sequence ID" value="ENSLOCP00000009982.1"/>
    <property type="gene ID" value="ENSLOCG00000008220.1"/>
</dbReference>
<evidence type="ECO:0000259" key="9">
    <source>
        <dbReference type="Pfam" id="PF23039"/>
    </source>
</evidence>
<comment type="similarity">
    <text evidence="2">Belongs to the TMEM132 family.</text>
</comment>
<keyword evidence="5 7" id="KW-0472">Membrane</keyword>
<keyword evidence="3 7" id="KW-0812">Transmembrane</keyword>
<evidence type="ECO:0000259" key="11">
    <source>
        <dbReference type="Pfam" id="PF23486"/>
    </source>
</evidence>
<evidence type="ECO:0000256" key="6">
    <source>
        <dbReference type="SAM" id="MobiDB-lite"/>
    </source>
</evidence>
<reference evidence="13" key="2">
    <citation type="submission" date="2025-08" db="UniProtKB">
        <authorList>
            <consortium name="Ensembl"/>
        </authorList>
    </citation>
    <scope>IDENTIFICATION</scope>
</reference>
<keyword evidence="4 7" id="KW-1133">Transmembrane helix</keyword>
<accession>W5MNM3</accession>
<dbReference type="InterPro" id="IPR055423">
    <property type="entry name" value="Ig_TMEM132_5th"/>
</dbReference>
<dbReference type="InterPro" id="IPR026307">
    <property type="entry name" value="TMEM132"/>
</dbReference>
<dbReference type="GO" id="GO:0016020">
    <property type="term" value="C:membrane"/>
    <property type="evidence" value="ECO:0007669"/>
    <property type="project" value="UniProtKB-SubCell"/>
</dbReference>
<feature type="region of interest" description="Disordered" evidence="6">
    <location>
        <begin position="226"/>
        <end position="245"/>
    </location>
</feature>
<evidence type="ECO:0000256" key="2">
    <source>
        <dbReference type="ARBA" id="ARBA00006166"/>
    </source>
</evidence>
<dbReference type="eggNOG" id="KOG4789">
    <property type="taxonomic scope" value="Eukaryota"/>
</dbReference>
<dbReference type="Proteomes" id="UP000018468">
    <property type="component" value="Linkage group LG9"/>
</dbReference>
<evidence type="ECO:0000256" key="5">
    <source>
        <dbReference type="ARBA" id="ARBA00023136"/>
    </source>
</evidence>
<feature type="domain" description="Transmembrane protein TMEM132 second Ig-like" evidence="10">
    <location>
        <begin position="95"/>
        <end position="157"/>
    </location>
</feature>
<protein>
    <submittedName>
        <fullName evidence="13">Uncharacterized protein</fullName>
    </submittedName>
</protein>
<dbReference type="STRING" id="7918.ENSLOCP00000009982"/>
<dbReference type="PANTHER" id="PTHR13388:SF29">
    <property type="entry name" value="TRANSMEMBRANE PROTEIN 132C ISOFORM X1"/>
    <property type="match status" value="1"/>
</dbReference>
<dbReference type="InterPro" id="IPR055421">
    <property type="entry name" value="TMEM132_3rd"/>
</dbReference>
<dbReference type="Pfam" id="PF23487">
    <property type="entry name" value="Ig_TMEM132_6th"/>
    <property type="match status" value="1"/>
</dbReference>
<evidence type="ECO:0000259" key="12">
    <source>
        <dbReference type="Pfam" id="PF23487"/>
    </source>
</evidence>
<feature type="region of interest" description="Disordered" evidence="6">
    <location>
        <begin position="881"/>
        <end position="906"/>
    </location>
</feature>
<evidence type="ECO:0000256" key="7">
    <source>
        <dbReference type="SAM" id="Phobius"/>
    </source>
</evidence>
<dbReference type="Pfam" id="PF23481">
    <property type="entry name" value="Ig_TMEM132_2nd"/>
    <property type="match status" value="1"/>
</dbReference>
<dbReference type="OMA" id="NTRHTHQ"/>
<feature type="domain" description="Transmembrane protein TMEM132 fifth" evidence="11">
    <location>
        <begin position="502"/>
        <end position="619"/>
    </location>
</feature>
<feature type="transmembrane region" description="Helical" evidence="7">
    <location>
        <begin position="853"/>
        <end position="878"/>
    </location>
</feature>
<dbReference type="EMBL" id="AHAT01027249">
    <property type="status" value="NOT_ANNOTATED_CDS"/>
    <property type="molecule type" value="Genomic_DNA"/>
</dbReference>
<comment type="subcellular location">
    <subcellularLocation>
        <location evidence="1">Membrane</location>
        <topology evidence="1">Single-pass type I membrane protein</topology>
    </subcellularLocation>
</comment>
<dbReference type="GeneTree" id="ENSGT00940000158942"/>
<dbReference type="PANTHER" id="PTHR13388">
    <property type="entry name" value="DETONATOR, ISOFORM E"/>
    <property type="match status" value="1"/>
</dbReference>
<feature type="domain" description="Transmembrane protein TMEM132 sixth" evidence="12">
    <location>
        <begin position="623"/>
        <end position="733"/>
    </location>
</feature>
<dbReference type="Pfam" id="PF23486">
    <property type="entry name" value="Ig_TMEM132_5th"/>
    <property type="match status" value="1"/>
</dbReference>
<keyword evidence="14" id="KW-1185">Reference proteome</keyword>
<reference evidence="14" key="1">
    <citation type="submission" date="2011-12" db="EMBL/GenBank/DDBJ databases">
        <title>The Draft Genome of Lepisosteus oculatus.</title>
        <authorList>
            <consortium name="The Broad Institute Genome Assembly &amp; Analysis Group"/>
            <consortium name="Computational R&amp;D Group"/>
            <consortium name="and Sequencing Platform"/>
            <person name="Di Palma F."/>
            <person name="Alfoldi J."/>
            <person name="Johnson J."/>
            <person name="Berlin A."/>
            <person name="Gnerre S."/>
            <person name="Jaffe D."/>
            <person name="MacCallum I."/>
            <person name="Young S."/>
            <person name="Walker B.J."/>
            <person name="Lander E.S."/>
            <person name="Lindblad-Toh K."/>
        </authorList>
    </citation>
    <scope>NUCLEOTIDE SEQUENCE [LARGE SCALE GENOMIC DNA]</scope>
</reference>
<name>W5MNM3_LEPOC</name>